<name>A0A5K1U7Q0_ENTHI</name>
<protein>
    <submittedName>
        <fullName evidence="2">Uncharacterized protein</fullName>
    </submittedName>
</protein>
<dbReference type="VEuPathDB" id="AmoebaDB:KM1_020470"/>
<dbReference type="OMA" id="PEYEFYG"/>
<dbReference type="VEuPathDB" id="AmoebaDB:EHI_183550"/>
<evidence type="ECO:0000313" key="2">
    <source>
        <dbReference type="EMBL" id="GAT97326.1"/>
    </source>
</evidence>
<dbReference type="AlphaFoldDB" id="A0A5K1U7Q0"/>
<accession>A0A5K1U7Q0</accession>
<dbReference type="VEuPathDB" id="AmoebaDB:EHI7A_008170"/>
<feature type="region of interest" description="Disordered" evidence="1">
    <location>
        <begin position="1"/>
        <end position="25"/>
    </location>
</feature>
<dbReference type="Proteomes" id="UP000078387">
    <property type="component" value="Unassembled WGS sequence"/>
</dbReference>
<proteinExistence type="predicted"/>
<dbReference type="VEuPathDB" id="AmoebaDB:EHI5A_020020"/>
<dbReference type="Gene3D" id="3.90.980.20">
    <property type="match status" value="1"/>
</dbReference>
<dbReference type="VEuPathDB" id="AmoebaDB:EHI8A_009980"/>
<evidence type="ECO:0000256" key="1">
    <source>
        <dbReference type="SAM" id="MobiDB-lite"/>
    </source>
</evidence>
<comment type="caution">
    <text evidence="2">The sequence shown here is derived from an EMBL/GenBank/DDBJ whole genome shotgun (WGS) entry which is preliminary data.</text>
</comment>
<dbReference type="EMBL" id="BDEQ01000001">
    <property type="protein sequence ID" value="GAT97326.1"/>
    <property type="molecule type" value="Genomic_DNA"/>
</dbReference>
<organism evidence="2 3">
    <name type="scientific">Entamoeba histolytica</name>
    <dbReference type="NCBI Taxonomy" id="5759"/>
    <lineage>
        <taxon>Eukaryota</taxon>
        <taxon>Amoebozoa</taxon>
        <taxon>Evosea</taxon>
        <taxon>Archamoebae</taxon>
        <taxon>Mastigamoebida</taxon>
        <taxon>Entamoebidae</taxon>
        <taxon>Entamoeba</taxon>
    </lineage>
</organism>
<sequence length="226" mass="26668">MHPIQTPPYYNGFSASGRTGDSDPMKQQSMSLKLCFCPLCDKQQMLLERQPLQWIFIARLIVYSLKHKYNKRDFFTLQRDIQQFIIDHWYFFSNLEQFRVSQEQWTSALNEQFNNNDFFTLSDDKLAVRLNNDVPPWDYEPEVVQEISASSHIDDIESNQNTEQIQAELKESYLKTLQIAKVAYLTCQKALYVYSDDNSKNNIIAQMEELQKVINETNYLLGCFQK</sequence>
<dbReference type="FunFam" id="3.90.980.20:FF:000013">
    <property type="entry name" value="Uncharacterized protein"/>
    <property type="match status" value="1"/>
</dbReference>
<gene>
    <name evidence="2" type="ORF">CL6EHI_183550</name>
</gene>
<evidence type="ECO:0000313" key="3">
    <source>
        <dbReference type="Proteomes" id="UP000078387"/>
    </source>
</evidence>
<reference evidence="2 3" key="1">
    <citation type="submission" date="2016-05" db="EMBL/GenBank/DDBJ databases">
        <title>First whole genome sequencing of Entamoeba histolytica HM1:IMSS-clone-6.</title>
        <authorList>
            <person name="Mukherjee Avik.K."/>
            <person name="Izumyama S."/>
            <person name="Nakada-Tsukui K."/>
            <person name="Nozaki T."/>
        </authorList>
    </citation>
    <scope>NUCLEOTIDE SEQUENCE [LARGE SCALE GENOMIC DNA]</scope>
    <source>
        <strain evidence="2 3">HM1:IMSS clone 6</strain>
    </source>
</reference>
<feature type="compositionally biased region" description="Polar residues" evidence="1">
    <location>
        <begin position="13"/>
        <end position="25"/>
    </location>
</feature>